<dbReference type="Proteomes" id="UP000324797">
    <property type="component" value="Unassembled WGS sequence"/>
</dbReference>
<reference evidence="2 3" key="1">
    <citation type="submission" date="2019-08" db="EMBL/GenBank/DDBJ databases">
        <title>Bradyrhizobium hipponensis sp. nov., a rhizobium isolated from a Lupinus angustifolius root nodule in Tunisia.</title>
        <authorList>
            <person name="Off K."/>
            <person name="Rejili M."/>
            <person name="Mars M."/>
            <person name="Brachmann A."/>
            <person name="Marin M."/>
        </authorList>
    </citation>
    <scope>NUCLEOTIDE SEQUENCE [LARGE SCALE GENOMIC DNA]</scope>
    <source>
        <strain evidence="3">aSej3</strain>
    </source>
</reference>
<dbReference type="AlphaFoldDB" id="A0A5S4YSQ4"/>
<evidence type="ECO:0000313" key="3">
    <source>
        <dbReference type="Proteomes" id="UP000324797"/>
    </source>
</evidence>
<feature type="region of interest" description="Disordered" evidence="1">
    <location>
        <begin position="31"/>
        <end position="60"/>
    </location>
</feature>
<accession>A0A5S4YSQ4</accession>
<organism evidence="2 3">
    <name type="scientific">Bradyrhizobium hipponense</name>
    <dbReference type="NCBI Taxonomy" id="2605638"/>
    <lineage>
        <taxon>Bacteria</taxon>
        <taxon>Pseudomonadati</taxon>
        <taxon>Pseudomonadota</taxon>
        <taxon>Alphaproteobacteria</taxon>
        <taxon>Hyphomicrobiales</taxon>
        <taxon>Nitrobacteraceae</taxon>
        <taxon>Bradyrhizobium</taxon>
    </lineage>
</organism>
<evidence type="ECO:0000313" key="2">
    <source>
        <dbReference type="EMBL" id="TYO66385.1"/>
    </source>
</evidence>
<protein>
    <submittedName>
        <fullName evidence="2">Uncharacterized protein</fullName>
    </submittedName>
</protein>
<proteinExistence type="predicted"/>
<name>A0A5S4YSQ4_9BRAD</name>
<sequence length="126" mass="13336">MHNTGSAPLSTGGRGPQIDIGLKSDGTLCGRNHQNFTAPAQDCHGDSRQPCRRKRQTVHPEPANLPKILKARDFVRIGEFHFARKRASGRLGGLRDAEAGGKGSLSACASFASSPATLAAEALFEV</sequence>
<gene>
    <name evidence="2" type="ORF">FXV83_11625</name>
</gene>
<evidence type="ECO:0000256" key="1">
    <source>
        <dbReference type="SAM" id="MobiDB-lite"/>
    </source>
</evidence>
<dbReference type="EMBL" id="VSTH01000036">
    <property type="protein sequence ID" value="TYO66385.1"/>
    <property type="molecule type" value="Genomic_DNA"/>
</dbReference>
<dbReference type="RefSeq" id="WP_187435838.1">
    <property type="nucleotide sequence ID" value="NZ_VSTH01000036.1"/>
</dbReference>
<comment type="caution">
    <text evidence="2">The sequence shown here is derived from an EMBL/GenBank/DDBJ whole genome shotgun (WGS) entry which is preliminary data.</text>
</comment>
<keyword evidence="3" id="KW-1185">Reference proteome</keyword>